<evidence type="ECO:0000313" key="1">
    <source>
        <dbReference type="EMBL" id="KIY46770.1"/>
    </source>
</evidence>
<evidence type="ECO:0000313" key="2">
    <source>
        <dbReference type="Proteomes" id="UP000054144"/>
    </source>
</evidence>
<name>A0A0D7A7N3_9AGAR</name>
<protein>
    <submittedName>
        <fullName evidence="1">Uncharacterized protein</fullName>
    </submittedName>
</protein>
<dbReference type="PANTHER" id="PTHR28052">
    <property type="entry name" value="UPF0545 PROTEIN C22ORF39"/>
    <property type="match status" value="1"/>
</dbReference>
<dbReference type="Pfam" id="PF11326">
    <property type="entry name" value="PANTS-like"/>
    <property type="match status" value="1"/>
</dbReference>
<dbReference type="InterPro" id="IPR021475">
    <property type="entry name" value="Pants/Emi1-like"/>
</dbReference>
<keyword evidence="2" id="KW-1185">Reference proteome</keyword>
<dbReference type="PANTHER" id="PTHR28052:SF1">
    <property type="entry name" value="UPF0545 PROTEIN C22ORF39"/>
    <property type="match status" value="1"/>
</dbReference>
<organism evidence="1 2">
    <name type="scientific">Fistulina hepatica ATCC 64428</name>
    <dbReference type="NCBI Taxonomy" id="1128425"/>
    <lineage>
        <taxon>Eukaryota</taxon>
        <taxon>Fungi</taxon>
        <taxon>Dikarya</taxon>
        <taxon>Basidiomycota</taxon>
        <taxon>Agaricomycotina</taxon>
        <taxon>Agaricomycetes</taxon>
        <taxon>Agaricomycetidae</taxon>
        <taxon>Agaricales</taxon>
        <taxon>Fistulinaceae</taxon>
        <taxon>Fistulina</taxon>
    </lineage>
</organism>
<dbReference type="AlphaFoldDB" id="A0A0D7A7N3"/>
<dbReference type="OrthoDB" id="2017405at2759"/>
<sequence>MSELNKSFEAIVQQEEAYLRRVHPTPADVPSCISHFDNILACHGVRGQLKSLYRYGHRPNCKDKIAEFKFCLSLKWSHEPEERREIWIRRRAEWWAHRRIGRSSEDVWDMRTEPLGPIKPIKDEDIGRRQVN</sequence>
<gene>
    <name evidence="1" type="ORF">FISHEDRAFT_46610</name>
</gene>
<accession>A0A0D7A7N3</accession>
<dbReference type="EMBL" id="KN882023">
    <property type="protein sequence ID" value="KIY46770.1"/>
    <property type="molecule type" value="Genomic_DNA"/>
</dbReference>
<proteinExistence type="predicted"/>
<dbReference type="Proteomes" id="UP000054144">
    <property type="component" value="Unassembled WGS sequence"/>
</dbReference>
<reference evidence="1 2" key="1">
    <citation type="journal article" date="2015" name="Fungal Genet. Biol.">
        <title>Evolution of novel wood decay mechanisms in Agaricales revealed by the genome sequences of Fistulina hepatica and Cylindrobasidium torrendii.</title>
        <authorList>
            <person name="Floudas D."/>
            <person name="Held B.W."/>
            <person name="Riley R."/>
            <person name="Nagy L.G."/>
            <person name="Koehler G."/>
            <person name="Ransdell A.S."/>
            <person name="Younus H."/>
            <person name="Chow J."/>
            <person name="Chiniquy J."/>
            <person name="Lipzen A."/>
            <person name="Tritt A."/>
            <person name="Sun H."/>
            <person name="Haridas S."/>
            <person name="LaButti K."/>
            <person name="Ohm R.A."/>
            <person name="Kues U."/>
            <person name="Blanchette R.A."/>
            <person name="Grigoriev I.V."/>
            <person name="Minto R.E."/>
            <person name="Hibbett D.S."/>
        </authorList>
    </citation>
    <scope>NUCLEOTIDE SEQUENCE [LARGE SCALE GENOMIC DNA]</scope>
    <source>
        <strain evidence="1 2">ATCC 64428</strain>
    </source>
</reference>